<evidence type="ECO:0000313" key="1">
    <source>
        <dbReference type="EMBL" id="KAH7844518.1"/>
    </source>
</evidence>
<dbReference type="Proteomes" id="UP000828048">
    <property type="component" value="Chromosome 1"/>
</dbReference>
<reference evidence="1 2" key="1">
    <citation type="journal article" date="2021" name="Hortic Res">
        <title>High-quality reference genome and annotation aids understanding of berry development for evergreen blueberry (Vaccinium darrowii).</title>
        <authorList>
            <person name="Yu J."/>
            <person name="Hulse-Kemp A.M."/>
            <person name="Babiker E."/>
            <person name="Staton M."/>
        </authorList>
    </citation>
    <scope>NUCLEOTIDE SEQUENCE [LARGE SCALE GENOMIC DNA]</scope>
    <source>
        <strain evidence="2">cv. NJ 8807/NJ 8810</strain>
        <tissue evidence="1">Young leaf</tissue>
    </source>
</reference>
<protein>
    <submittedName>
        <fullName evidence="1">Uncharacterized protein</fullName>
    </submittedName>
</protein>
<evidence type="ECO:0000313" key="2">
    <source>
        <dbReference type="Proteomes" id="UP000828048"/>
    </source>
</evidence>
<organism evidence="1 2">
    <name type="scientific">Vaccinium darrowii</name>
    <dbReference type="NCBI Taxonomy" id="229202"/>
    <lineage>
        <taxon>Eukaryota</taxon>
        <taxon>Viridiplantae</taxon>
        <taxon>Streptophyta</taxon>
        <taxon>Embryophyta</taxon>
        <taxon>Tracheophyta</taxon>
        <taxon>Spermatophyta</taxon>
        <taxon>Magnoliopsida</taxon>
        <taxon>eudicotyledons</taxon>
        <taxon>Gunneridae</taxon>
        <taxon>Pentapetalae</taxon>
        <taxon>asterids</taxon>
        <taxon>Ericales</taxon>
        <taxon>Ericaceae</taxon>
        <taxon>Vaccinioideae</taxon>
        <taxon>Vaccinieae</taxon>
        <taxon>Vaccinium</taxon>
    </lineage>
</organism>
<dbReference type="EMBL" id="CM037151">
    <property type="protein sequence ID" value="KAH7844518.1"/>
    <property type="molecule type" value="Genomic_DNA"/>
</dbReference>
<keyword evidence="2" id="KW-1185">Reference proteome</keyword>
<name>A0ACB7XV73_9ERIC</name>
<gene>
    <name evidence="1" type="ORF">Vadar_028950</name>
</gene>
<comment type="caution">
    <text evidence="1">The sequence shown here is derived from an EMBL/GenBank/DDBJ whole genome shotgun (WGS) entry which is preliminary data.</text>
</comment>
<proteinExistence type="predicted"/>
<accession>A0ACB7XV73</accession>
<sequence length="705" mass="79055">MYLSNLLRLYGNTRSILRGRAVHGKLIASGSHPDVYTNNHLLSMYLKLGLINDARLVFDRMPERNLISWTTLISWYSQKGFAEEGLSCFRLMVDEGFRPNHYAYVGAISCCAGIGNIRTGKEIHGRIYRVEEELNSFVSNCLVNLYGKCGMLKSARLVFDAILELNSVSLTSLLSCYCQKGEYMEGLKVFFQSHKAAVKVNEFSAASILGVCAALENLKVGMQLHSLIVKCGIEMDQFVVTGLINLYAKCGELDLAHRAFWEVNDPQLSAWTTLIGGCVQQGKEREAIYLFCKLHCAGLKPNERTFSSVLGAFADAKRIEGGKQLHSLIIKLGYCSFTMVANAVVDFYSKSGLLKESWKTFEEMDAHDIVSLNSMISGYVNFGQYEEAIELLHHMSFEGFVPNLYTYSSVLSICGDLPAIEWGRQTHCCIIKPGFHCNVVVGSSLIDMYAKCGRLSDARRVFDNLLSKNLVSWNTMLVGYAQHGFGREALEIYDMMQTDGVKPNDITFVGLLSACGHVGLLEEGLHYFNSMTKIYGITPRMDHLACVVGLFARKGETKAAYDIIKRFPVEPDKVVWRCLMSGCKTNKDLDLGKYAAEKILSIDPDDTSAHIMLSNIYAEAKMWNEAAQIRRIMKEKALKKDLGYSWTELQNNIYSFGSGHNMDFEGYSIHEILDGLTAQLFDEGYMIDSMFSLDHGEYLQREVSI</sequence>